<sequence>MPFLMGLNDSYSQIKGQILLMEPLPFINKVYSLLIQEERQRNVGNSNAHVESTALVVKGSNSNHVFFGGKNSKSKDRPICSHCGRLGCTMEKCFKLHSFPLGFKPKGKTSMVNQVGVQDDLAENGQSSNDATQFTFTQE</sequence>
<name>A0AAN7ITL5_QUERU</name>
<feature type="compositionally biased region" description="Polar residues" evidence="1">
    <location>
        <begin position="124"/>
        <end position="139"/>
    </location>
</feature>
<reference evidence="2 3" key="1">
    <citation type="journal article" date="2023" name="G3 (Bethesda)">
        <title>A haplotype-resolved chromosome-scale genome for Quercus rubra L. provides insights into the genetics of adaptive traits for red oak species.</title>
        <authorList>
            <person name="Kapoor B."/>
            <person name="Jenkins J."/>
            <person name="Schmutz J."/>
            <person name="Zhebentyayeva T."/>
            <person name="Kuelheim C."/>
            <person name="Coggeshall M."/>
            <person name="Heim C."/>
            <person name="Lasky J.R."/>
            <person name="Leites L."/>
            <person name="Islam-Faridi N."/>
            <person name="Romero-Severson J."/>
            <person name="DeLeo V.L."/>
            <person name="Lucas S.M."/>
            <person name="Lazic D."/>
            <person name="Gailing O."/>
            <person name="Carlson J."/>
            <person name="Staton M."/>
        </authorList>
    </citation>
    <scope>NUCLEOTIDE SEQUENCE [LARGE SCALE GENOMIC DNA]</scope>
    <source>
        <strain evidence="2">Pseudo-F2</strain>
    </source>
</reference>
<keyword evidence="3" id="KW-1185">Reference proteome</keyword>
<dbReference type="PANTHER" id="PTHR34222">
    <property type="entry name" value="GAG_PRE-INTEGRS DOMAIN-CONTAINING PROTEIN"/>
    <property type="match status" value="1"/>
</dbReference>
<dbReference type="AlphaFoldDB" id="A0AAN7ITL5"/>
<dbReference type="PANTHER" id="PTHR34222:SF99">
    <property type="entry name" value="PROTEIN, PUTATIVE-RELATED"/>
    <property type="match status" value="1"/>
</dbReference>
<evidence type="ECO:0000313" key="3">
    <source>
        <dbReference type="Proteomes" id="UP001324115"/>
    </source>
</evidence>
<evidence type="ECO:0000256" key="1">
    <source>
        <dbReference type="SAM" id="MobiDB-lite"/>
    </source>
</evidence>
<gene>
    <name evidence="2" type="ORF">RGQ29_019899</name>
</gene>
<dbReference type="EMBL" id="JAXUIC010000005">
    <property type="protein sequence ID" value="KAK4589074.1"/>
    <property type="molecule type" value="Genomic_DNA"/>
</dbReference>
<proteinExistence type="predicted"/>
<dbReference type="Proteomes" id="UP001324115">
    <property type="component" value="Unassembled WGS sequence"/>
</dbReference>
<organism evidence="2 3">
    <name type="scientific">Quercus rubra</name>
    <name type="common">Northern red oak</name>
    <name type="synonym">Quercus borealis</name>
    <dbReference type="NCBI Taxonomy" id="3512"/>
    <lineage>
        <taxon>Eukaryota</taxon>
        <taxon>Viridiplantae</taxon>
        <taxon>Streptophyta</taxon>
        <taxon>Embryophyta</taxon>
        <taxon>Tracheophyta</taxon>
        <taxon>Spermatophyta</taxon>
        <taxon>Magnoliopsida</taxon>
        <taxon>eudicotyledons</taxon>
        <taxon>Gunneridae</taxon>
        <taxon>Pentapetalae</taxon>
        <taxon>rosids</taxon>
        <taxon>fabids</taxon>
        <taxon>Fagales</taxon>
        <taxon>Fagaceae</taxon>
        <taxon>Quercus</taxon>
    </lineage>
</organism>
<evidence type="ECO:0000313" key="2">
    <source>
        <dbReference type="EMBL" id="KAK4589074.1"/>
    </source>
</evidence>
<protein>
    <submittedName>
        <fullName evidence="2">Uncharacterized protein</fullName>
    </submittedName>
</protein>
<feature type="region of interest" description="Disordered" evidence="1">
    <location>
        <begin position="120"/>
        <end position="139"/>
    </location>
</feature>
<accession>A0AAN7ITL5</accession>
<comment type="caution">
    <text evidence="2">The sequence shown here is derived from an EMBL/GenBank/DDBJ whole genome shotgun (WGS) entry which is preliminary data.</text>
</comment>